<keyword evidence="5" id="KW-0408">Iron</keyword>
<evidence type="ECO:0000259" key="7">
    <source>
        <dbReference type="Pfam" id="PF03372"/>
    </source>
</evidence>
<dbReference type="InterPro" id="IPR006314">
    <property type="entry name" value="Dyp_peroxidase"/>
</dbReference>
<dbReference type="PROSITE" id="PS51404">
    <property type="entry name" value="DYP_PEROXIDASE"/>
    <property type="match status" value="1"/>
</dbReference>
<dbReference type="Pfam" id="PF04261">
    <property type="entry name" value="Dyp_perox_N"/>
    <property type="match status" value="1"/>
</dbReference>
<keyword evidence="4" id="KW-0560">Oxidoreductase</keyword>
<dbReference type="Pfam" id="PF20628">
    <property type="entry name" value="Dyp_perox_C"/>
    <property type="match status" value="1"/>
</dbReference>
<comment type="similarity">
    <text evidence="6">Belongs to the DyP-type peroxidase family.</text>
</comment>
<dbReference type="AlphaFoldDB" id="A0AA89BYF5"/>
<organism evidence="10 11">
    <name type="scientific">Pinctada imbricata</name>
    <name type="common">Atlantic pearl-oyster</name>
    <name type="synonym">Pinctada martensii</name>
    <dbReference type="NCBI Taxonomy" id="66713"/>
    <lineage>
        <taxon>Eukaryota</taxon>
        <taxon>Metazoa</taxon>
        <taxon>Spiralia</taxon>
        <taxon>Lophotrochozoa</taxon>
        <taxon>Mollusca</taxon>
        <taxon>Bivalvia</taxon>
        <taxon>Autobranchia</taxon>
        <taxon>Pteriomorphia</taxon>
        <taxon>Pterioida</taxon>
        <taxon>Pterioidea</taxon>
        <taxon>Pteriidae</taxon>
        <taxon>Pinctada</taxon>
    </lineage>
</organism>
<dbReference type="PANTHER" id="PTHR30521">
    <property type="entry name" value="DEFERROCHELATASE/PEROXIDASE"/>
    <property type="match status" value="1"/>
</dbReference>
<evidence type="ECO:0000259" key="8">
    <source>
        <dbReference type="Pfam" id="PF04261"/>
    </source>
</evidence>
<evidence type="ECO:0000313" key="11">
    <source>
        <dbReference type="Proteomes" id="UP001186944"/>
    </source>
</evidence>
<dbReference type="Gene3D" id="3.60.10.10">
    <property type="entry name" value="Endonuclease/exonuclease/phosphatase"/>
    <property type="match status" value="1"/>
</dbReference>
<evidence type="ECO:0000256" key="6">
    <source>
        <dbReference type="ARBA" id="ARBA00025737"/>
    </source>
</evidence>
<dbReference type="InterPro" id="IPR011008">
    <property type="entry name" value="Dimeric_a/b-barrel"/>
</dbReference>
<keyword evidence="3" id="KW-0479">Metal-binding</keyword>
<dbReference type="SUPFAM" id="SSF54909">
    <property type="entry name" value="Dimeric alpha+beta barrel"/>
    <property type="match status" value="1"/>
</dbReference>
<keyword evidence="2" id="KW-0575">Peroxidase</keyword>
<name>A0AA89BYF5_PINIB</name>
<evidence type="ECO:0000256" key="5">
    <source>
        <dbReference type="ARBA" id="ARBA00023004"/>
    </source>
</evidence>
<dbReference type="EMBL" id="VSWD01000008">
    <property type="protein sequence ID" value="KAK3095099.1"/>
    <property type="molecule type" value="Genomic_DNA"/>
</dbReference>
<dbReference type="GO" id="GO:0005829">
    <property type="term" value="C:cytosol"/>
    <property type="evidence" value="ECO:0007669"/>
    <property type="project" value="TreeGrafter"/>
</dbReference>
<reference evidence="10" key="1">
    <citation type="submission" date="2019-08" db="EMBL/GenBank/DDBJ databases">
        <title>The improved chromosome-level genome for the pearl oyster Pinctada fucata martensii using PacBio sequencing and Hi-C.</title>
        <authorList>
            <person name="Zheng Z."/>
        </authorList>
    </citation>
    <scope>NUCLEOTIDE SEQUENCE</scope>
    <source>
        <strain evidence="10">ZZ-2019</strain>
        <tissue evidence="10">Adductor muscle</tissue>
    </source>
</reference>
<proteinExistence type="inferred from homology"/>
<evidence type="ECO:0000256" key="3">
    <source>
        <dbReference type="ARBA" id="ARBA00022723"/>
    </source>
</evidence>
<dbReference type="NCBIfam" id="TIGR01413">
    <property type="entry name" value="Dyp_perox_fam"/>
    <property type="match status" value="1"/>
</dbReference>
<dbReference type="SUPFAM" id="SSF56219">
    <property type="entry name" value="DNase I-like"/>
    <property type="match status" value="1"/>
</dbReference>
<evidence type="ECO:0000313" key="10">
    <source>
        <dbReference type="EMBL" id="KAK3095099.1"/>
    </source>
</evidence>
<dbReference type="Proteomes" id="UP001186944">
    <property type="component" value="Unassembled WGS sequence"/>
</dbReference>
<evidence type="ECO:0000256" key="1">
    <source>
        <dbReference type="ARBA" id="ARBA00001970"/>
    </source>
</evidence>
<dbReference type="Pfam" id="PF03372">
    <property type="entry name" value="Exo_endo_phos"/>
    <property type="match status" value="1"/>
</dbReference>
<protein>
    <recommendedName>
        <fullName evidence="12">Endonuclease/exonuclease/phosphatase domain-containing protein</fullName>
    </recommendedName>
</protein>
<dbReference type="GO" id="GO:0046872">
    <property type="term" value="F:metal ion binding"/>
    <property type="evidence" value="ECO:0007669"/>
    <property type="project" value="UniProtKB-KW"/>
</dbReference>
<comment type="cofactor">
    <cofactor evidence="1">
        <name>heme b</name>
        <dbReference type="ChEBI" id="CHEBI:60344"/>
    </cofactor>
</comment>
<keyword evidence="11" id="KW-1185">Reference proteome</keyword>
<sequence length="941" mass="106908">MLLKIGYWNVHGLSDSKLEDHCEFFNNVHRQFDVVCFSETMNDSTRNLPGFQSCFVLNAKRHKKRGRKSGGLLVFAKSEISKNITKTKETEYSLWLKIDNLKLFDGTLQKPLFLCFTYIQPSKSKDLSEEIFLELKSDIERYQKLGETLICGDFNARTGKLKDYIDHDDIGESFVDCPLPTVYLPDTCAPREQLDKTCNSHGILLTDMCKTLNLRILNGRFLGDSQGYYTFSNQNGSSTVDYMLASNNIYNSILYFNVLPPNEISDHCIITTGIQTHMDRQNSIHTVYENVHKLKGRFEWSDNCKEAYLIAMSDDESVSKILELDSLLKDPTQMDVNMLSDKLNNIYIKAAYKTVQFRKVHHRKKKIKSKPWITHDINRLRKEVRSLGKKLHDEPNNCFTLASYCKAKREFNKLRKKLRKDYYEAITGQINNLDSKSANEFWKLINKHKSSSTNTDVNPTEGMKLFVDHYKSLLNDKEVSPNNADELLPLNIDNNKPLDFPFTHKETKEAIKELKCNKSAGIDLVINEFIKASCNILTPTLTNLFNKILSTGEIPKEWNLAFIKSLYKSGNPDDPGNYRGQTRQFGSRTKVRTSSALLLGTVAVGAGSYGIYKYNQRSNVLENLQDMLVPNVFAAGVPKSQPSVWSPGKNHALYLWIHLKPEANTKEVAKAVKNLQKYVDQVVDPAMRDEEDEILAGVGFGPNFFAQIGGKALKNYNYPHRKGALGDMPSSGGDVFIHAKCNTTSKLFELAQVIMKNMPAGSVEKYEDIISFVYRNGRDLSGFIDGTENAADDENRQRIAVQEKNGGSYVITQKWLHDLNVIQKEKDKTLEGWVGRGISDSTELSRKSISSHVARMTGGNGWEQKKEAEIVRQSMPFGNLAGEHGLFFIGYAKDPYHFEFMLDRMVGAGSDNHCDDIMRLSKNTKGTYWYFPGEEELTKLA</sequence>
<evidence type="ECO:0000259" key="9">
    <source>
        <dbReference type="Pfam" id="PF20628"/>
    </source>
</evidence>
<evidence type="ECO:0008006" key="12">
    <source>
        <dbReference type="Google" id="ProtNLM"/>
    </source>
</evidence>
<evidence type="ECO:0000256" key="4">
    <source>
        <dbReference type="ARBA" id="ARBA00023002"/>
    </source>
</evidence>
<accession>A0AA89BYF5</accession>
<gene>
    <name evidence="10" type="ORF">FSP39_010336</name>
</gene>
<comment type="caution">
    <text evidence="10">The sequence shown here is derived from an EMBL/GenBank/DDBJ whole genome shotgun (WGS) entry which is preliminary data.</text>
</comment>
<feature type="domain" description="Dyp-type peroxidase N-terminal" evidence="8">
    <location>
        <begin position="641"/>
        <end position="759"/>
    </location>
</feature>
<dbReference type="InterPro" id="IPR048327">
    <property type="entry name" value="Dyp_perox_N"/>
</dbReference>
<dbReference type="GO" id="GO:0004601">
    <property type="term" value="F:peroxidase activity"/>
    <property type="evidence" value="ECO:0007669"/>
    <property type="project" value="UniProtKB-KW"/>
</dbReference>
<feature type="domain" description="Dyp-type peroxidase C-terminal" evidence="9">
    <location>
        <begin position="778"/>
        <end position="934"/>
    </location>
</feature>
<evidence type="ECO:0000256" key="2">
    <source>
        <dbReference type="ARBA" id="ARBA00022559"/>
    </source>
</evidence>
<dbReference type="InterPro" id="IPR048328">
    <property type="entry name" value="Dyp_perox_C"/>
</dbReference>
<dbReference type="PANTHER" id="PTHR30521:SF0">
    <property type="entry name" value="DYP-TYPE PEROXIDASE FAMILY PROTEIN"/>
    <property type="match status" value="1"/>
</dbReference>
<dbReference type="InterPro" id="IPR036691">
    <property type="entry name" value="Endo/exonu/phosph_ase_sf"/>
</dbReference>
<dbReference type="GO" id="GO:0020037">
    <property type="term" value="F:heme binding"/>
    <property type="evidence" value="ECO:0007669"/>
    <property type="project" value="InterPro"/>
</dbReference>
<dbReference type="InterPro" id="IPR005135">
    <property type="entry name" value="Endo/exonuclease/phosphatase"/>
</dbReference>
<feature type="domain" description="Endonuclease/exonuclease/phosphatase" evidence="7">
    <location>
        <begin position="7"/>
        <end position="267"/>
    </location>
</feature>